<accession>A0A0C3CU06</accession>
<dbReference type="HOGENOM" id="CLU_000384_22_7_1"/>
<dbReference type="OrthoDB" id="8023605at2759"/>
<sequence length="126" mass="14534">MCARISEDKVKQLLRYEKDHKAVIKDYKFKLGDLILVRNTATEKNLDKKMKARYLGPMVVIRQTKGGSYVIAEMNGALWQSKVGAFCCVLYYACKAIELPKNVLEWLDISEESLEKILKKDNDDEE</sequence>
<evidence type="ECO:0008006" key="3">
    <source>
        <dbReference type="Google" id="ProtNLM"/>
    </source>
</evidence>
<keyword evidence="2" id="KW-1185">Reference proteome</keyword>
<dbReference type="Proteomes" id="UP000053424">
    <property type="component" value="Unassembled WGS sequence"/>
</dbReference>
<gene>
    <name evidence="1" type="ORF">M413DRAFT_63767</name>
</gene>
<name>A0A0C3CU06_HEBCY</name>
<protein>
    <recommendedName>
        <fullName evidence="3">Integrase zinc-binding domain-containing protein</fullName>
    </recommendedName>
</protein>
<organism evidence="1 2">
    <name type="scientific">Hebeloma cylindrosporum</name>
    <dbReference type="NCBI Taxonomy" id="76867"/>
    <lineage>
        <taxon>Eukaryota</taxon>
        <taxon>Fungi</taxon>
        <taxon>Dikarya</taxon>
        <taxon>Basidiomycota</taxon>
        <taxon>Agaricomycotina</taxon>
        <taxon>Agaricomycetes</taxon>
        <taxon>Agaricomycetidae</taxon>
        <taxon>Agaricales</taxon>
        <taxon>Agaricineae</taxon>
        <taxon>Hymenogastraceae</taxon>
        <taxon>Hebeloma</taxon>
    </lineage>
</organism>
<dbReference type="AlphaFoldDB" id="A0A0C3CU06"/>
<evidence type="ECO:0000313" key="2">
    <source>
        <dbReference type="Proteomes" id="UP000053424"/>
    </source>
</evidence>
<dbReference type="STRING" id="686832.A0A0C3CU06"/>
<evidence type="ECO:0000313" key="1">
    <source>
        <dbReference type="EMBL" id="KIM47366.1"/>
    </source>
</evidence>
<dbReference type="EMBL" id="KN831770">
    <property type="protein sequence ID" value="KIM47366.1"/>
    <property type="molecule type" value="Genomic_DNA"/>
</dbReference>
<reference evidence="2" key="2">
    <citation type="submission" date="2015-01" db="EMBL/GenBank/DDBJ databases">
        <title>Evolutionary Origins and Diversification of the Mycorrhizal Mutualists.</title>
        <authorList>
            <consortium name="DOE Joint Genome Institute"/>
            <consortium name="Mycorrhizal Genomics Consortium"/>
            <person name="Kohler A."/>
            <person name="Kuo A."/>
            <person name="Nagy L.G."/>
            <person name="Floudas D."/>
            <person name="Copeland A."/>
            <person name="Barry K.W."/>
            <person name="Cichocki N."/>
            <person name="Veneault-Fourrey C."/>
            <person name="LaButti K."/>
            <person name="Lindquist E.A."/>
            <person name="Lipzen A."/>
            <person name="Lundell T."/>
            <person name="Morin E."/>
            <person name="Murat C."/>
            <person name="Riley R."/>
            <person name="Ohm R."/>
            <person name="Sun H."/>
            <person name="Tunlid A."/>
            <person name="Henrissat B."/>
            <person name="Grigoriev I.V."/>
            <person name="Hibbett D.S."/>
            <person name="Martin F."/>
        </authorList>
    </citation>
    <scope>NUCLEOTIDE SEQUENCE [LARGE SCALE GENOMIC DNA]</scope>
    <source>
        <strain evidence="2">h7</strain>
    </source>
</reference>
<reference evidence="1 2" key="1">
    <citation type="submission" date="2014-04" db="EMBL/GenBank/DDBJ databases">
        <authorList>
            <consortium name="DOE Joint Genome Institute"/>
            <person name="Kuo A."/>
            <person name="Gay G."/>
            <person name="Dore J."/>
            <person name="Kohler A."/>
            <person name="Nagy L.G."/>
            <person name="Floudas D."/>
            <person name="Copeland A."/>
            <person name="Barry K.W."/>
            <person name="Cichocki N."/>
            <person name="Veneault-Fourrey C."/>
            <person name="LaButti K."/>
            <person name="Lindquist E.A."/>
            <person name="Lipzen A."/>
            <person name="Lundell T."/>
            <person name="Morin E."/>
            <person name="Murat C."/>
            <person name="Sun H."/>
            <person name="Tunlid A."/>
            <person name="Henrissat B."/>
            <person name="Grigoriev I.V."/>
            <person name="Hibbett D.S."/>
            <person name="Martin F."/>
            <person name="Nordberg H.P."/>
            <person name="Cantor M.N."/>
            <person name="Hua S.X."/>
        </authorList>
    </citation>
    <scope>NUCLEOTIDE SEQUENCE [LARGE SCALE GENOMIC DNA]</scope>
    <source>
        <strain evidence="2">h7</strain>
    </source>
</reference>
<proteinExistence type="predicted"/>